<name>A0A166AEH2_9HYPH</name>
<reference evidence="1 2" key="1">
    <citation type="journal article" date="2016" name="Front. Microbiol.">
        <title>Comparative Genomic Analysis Reveals a Diverse Repertoire of Genes Involved in Prokaryote-Eukaryote Interactions within the Pseudovibrio Genus.</title>
        <authorList>
            <person name="Romano S."/>
            <person name="Fernandez-Guerra A."/>
            <person name="Reen F.J."/>
            <person name="Glockner F.O."/>
            <person name="Crowley S.P."/>
            <person name="O'Sullivan O."/>
            <person name="Cotter P.D."/>
            <person name="Adams C."/>
            <person name="Dobson A.D."/>
            <person name="O'Gara F."/>
        </authorList>
    </citation>
    <scope>NUCLEOTIDE SEQUENCE [LARGE SCALE GENOMIC DNA]</scope>
    <source>
        <strain evidence="1 2">Ad2</strain>
    </source>
</reference>
<gene>
    <name evidence="1" type="ORF">PsAD2_00957</name>
</gene>
<evidence type="ECO:0000313" key="2">
    <source>
        <dbReference type="Proteomes" id="UP000076577"/>
    </source>
</evidence>
<protein>
    <submittedName>
        <fullName evidence="1">Uncharacterized protein</fullName>
    </submittedName>
</protein>
<dbReference type="STRING" id="989403.SAMN05421798_101444"/>
<sequence>MGTLHDLVTERSRRQPVQLRRAYSKRASSAQIHLFPGVHKMPTDAACCNRIGIIRVVEDHSEYERD</sequence>
<dbReference type="PATRIC" id="fig|989403.3.peg.1028"/>
<organism evidence="1 2">
    <name type="scientific">Pseudovibrio axinellae</name>
    <dbReference type="NCBI Taxonomy" id="989403"/>
    <lineage>
        <taxon>Bacteria</taxon>
        <taxon>Pseudomonadati</taxon>
        <taxon>Pseudomonadota</taxon>
        <taxon>Alphaproteobacteria</taxon>
        <taxon>Hyphomicrobiales</taxon>
        <taxon>Stappiaceae</taxon>
        <taxon>Pseudovibrio</taxon>
    </lineage>
</organism>
<dbReference type="Proteomes" id="UP000076577">
    <property type="component" value="Unassembled WGS sequence"/>
</dbReference>
<dbReference type="EMBL" id="LMCB01000005">
    <property type="protein sequence ID" value="KZL20965.1"/>
    <property type="molecule type" value="Genomic_DNA"/>
</dbReference>
<dbReference type="AlphaFoldDB" id="A0A166AEH2"/>
<proteinExistence type="predicted"/>
<keyword evidence="2" id="KW-1185">Reference proteome</keyword>
<evidence type="ECO:0000313" key="1">
    <source>
        <dbReference type="EMBL" id="KZL20965.1"/>
    </source>
</evidence>
<comment type="caution">
    <text evidence="1">The sequence shown here is derived from an EMBL/GenBank/DDBJ whole genome shotgun (WGS) entry which is preliminary data.</text>
</comment>
<accession>A0A166AEH2</accession>